<reference evidence="1" key="1">
    <citation type="submission" date="2021-12" db="EMBL/GenBank/DDBJ databases">
        <authorList>
            <person name="King R."/>
        </authorList>
    </citation>
    <scope>NUCLEOTIDE SEQUENCE</scope>
</reference>
<sequence length="200" mass="22481">MRFVISVHGFKSNTNRYIVKECSLITLDGEALYHWIVKSPFQLSELDHSRRREASHVTHRVHGLSWDDGDIEYGDWVNSLKTLADRAETIYAKGKEIALFLSTLLGVAVTNVEDLGCPALKNLTGPALECLHHRLAQSSVTNCALVNASLVRHWLFNYEHPADSGSSANSSDFDESLRSRSATKHNSRSMWYCSKFGSRK</sequence>
<organism evidence="1 2">
    <name type="scientific">Bemisia tabaci</name>
    <name type="common">Sweetpotato whitefly</name>
    <name type="synonym">Aleurodes tabaci</name>
    <dbReference type="NCBI Taxonomy" id="7038"/>
    <lineage>
        <taxon>Eukaryota</taxon>
        <taxon>Metazoa</taxon>
        <taxon>Ecdysozoa</taxon>
        <taxon>Arthropoda</taxon>
        <taxon>Hexapoda</taxon>
        <taxon>Insecta</taxon>
        <taxon>Pterygota</taxon>
        <taxon>Neoptera</taxon>
        <taxon>Paraneoptera</taxon>
        <taxon>Hemiptera</taxon>
        <taxon>Sternorrhyncha</taxon>
        <taxon>Aleyrodoidea</taxon>
        <taxon>Aleyrodidae</taxon>
        <taxon>Aleyrodinae</taxon>
        <taxon>Bemisia</taxon>
    </lineage>
</organism>
<gene>
    <name evidence="1" type="ORF">BEMITA_LOCUS6607</name>
</gene>
<dbReference type="Proteomes" id="UP001152759">
    <property type="component" value="Chromosome 3"/>
</dbReference>
<protein>
    <submittedName>
        <fullName evidence="1">Uncharacterized protein</fullName>
    </submittedName>
</protein>
<accession>A0A9P0AAS8</accession>
<evidence type="ECO:0000313" key="1">
    <source>
        <dbReference type="EMBL" id="CAH0387609.1"/>
    </source>
</evidence>
<dbReference type="AlphaFoldDB" id="A0A9P0AAS8"/>
<name>A0A9P0AAS8_BEMTA</name>
<keyword evidence="2" id="KW-1185">Reference proteome</keyword>
<proteinExistence type="predicted"/>
<evidence type="ECO:0000313" key="2">
    <source>
        <dbReference type="Proteomes" id="UP001152759"/>
    </source>
</evidence>
<dbReference type="EMBL" id="OU963864">
    <property type="protein sequence ID" value="CAH0387609.1"/>
    <property type="molecule type" value="Genomic_DNA"/>
</dbReference>